<name>A0AAV4MUR0_CAEEX</name>
<keyword evidence="3" id="KW-1185">Reference proteome</keyword>
<dbReference type="EMBL" id="BPLR01002518">
    <property type="protein sequence ID" value="GIX74639.1"/>
    <property type="molecule type" value="Genomic_DNA"/>
</dbReference>
<organism evidence="2 3">
    <name type="scientific">Caerostris extrusa</name>
    <name type="common">Bark spider</name>
    <name type="synonym">Caerostris bankana</name>
    <dbReference type="NCBI Taxonomy" id="172846"/>
    <lineage>
        <taxon>Eukaryota</taxon>
        <taxon>Metazoa</taxon>
        <taxon>Ecdysozoa</taxon>
        <taxon>Arthropoda</taxon>
        <taxon>Chelicerata</taxon>
        <taxon>Arachnida</taxon>
        <taxon>Araneae</taxon>
        <taxon>Araneomorphae</taxon>
        <taxon>Entelegynae</taxon>
        <taxon>Araneoidea</taxon>
        <taxon>Araneidae</taxon>
        <taxon>Caerostris</taxon>
    </lineage>
</organism>
<dbReference type="Proteomes" id="UP001054945">
    <property type="component" value="Unassembled WGS sequence"/>
</dbReference>
<evidence type="ECO:0000256" key="1">
    <source>
        <dbReference type="SAM" id="MobiDB-lite"/>
    </source>
</evidence>
<feature type="compositionally biased region" description="Basic and acidic residues" evidence="1">
    <location>
        <begin position="61"/>
        <end position="75"/>
    </location>
</feature>
<reference evidence="2 3" key="1">
    <citation type="submission" date="2021-06" db="EMBL/GenBank/DDBJ databases">
        <title>Caerostris extrusa draft genome.</title>
        <authorList>
            <person name="Kono N."/>
            <person name="Arakawa K."/>
        </authorList>
    </citation>
    <scope>NUCLEOTIDE SEQUENCE [LARGE SCALE GENOMIC DNA]</scope>
</reference>
<sequence>MLQLPEVSWASFLFLSVGLFTCIHPDIVSKKLLALPLPYRSTTTVPIKEQKKISTTYSTTRENRPQKCKVESSKRDALHTVHRPISVMPFKEEKFPKLKALVIQTEGNFESY</sequence>
<comment type="caution">
    <text evidence="2">The sequence shown here is derived from an EMBL/GenBank/DDBJ whole genome shotgun (WGS) entry which is preliminary data.</text>
</comment>
<dbReference type="AlphaFoldDB" id="A0AAV4MUR0"/>
<proteinExistence type="predicted"/>
<evidence type="ECO:0000313" key="3">
    <source>
        <dbReference type="Proteomes" id="UP001054945"/>
    </source>
</evidence>
<gene>
    <name evidence="2" type="ORF">CEXT_516861</name>
</gene>
<feature type="region of interest" description="Disordered" evidence="1">
    <location>
        <begin position="55"/>
        <end position="75"/>
    </location>
</feature>
<evidence type="ECO:0000313" key="2">
    <source>
        <dbReference type="EMBL" id="GIX74639.1"/>
    </source>
</evidence>
<accession>A0AAV4MUR0</accession>
<protein>
    <submittedName>
        <fullName evidence="2">Uncharacterized protein</fullName>
    </submittedName>
</protein>